<keyword evidence="9 15" id="KW-0862">Zinc</keyword>
<keyword evidence="11" id="KW-0482">Metalloprotease</keyword>
<feature type="transmembrane region" description="Helical" evidence="17">
    <location>
        <begin position="202"/>
        <end position="221"/>
    </location>
</feature>
<dbReference type="PANTHER" id="PTHR39188">
    <property type="entry name" value="MEMBRANE-ASSOCIATED ZINC METALLOPROTEASE M50B"/>
    <property type="match status" value="1"/>
</dbReference>
<comment type="subcellular location">
    <subcellularLocation>
        <location evidence="1">Cell membrane</location>
        <topology evidence="1">Multi-pass membrane protein</topology>
    </subcellularLocation>
</comment>
<comment type="similarity">
    <text evidence="2">Belongs to the peptidase M50B family.</text>
</comment>
<keyword evidence="4 19" id="KW-0645">Protease</keyword>
<organism evidence="19 20">
    <name type="scientific">Natrarchaeobaculum sulfurireducens</name>
    <dbReference type="NCBI Taxonomy" id="2044521"/>
    <lineage>
        <taxon>Archaea</taxon>
        <taxon>Methanobacteriati</taxon>
        <taxon>Methanobacteriota</taxon>
        <taxon>Stenosarchaea group</taxon>
        <taxon>Halobacteria</taxon>
        <taxon>Halobacteriales</taxon>
        <taxon>Natrialbaceae</taxon>
        <taxon>Natrarchaeobaculum</taxon>
    </lineage>
</organism>
<keyword evidence="3" id="KW-1003">Cell membrane</keyword>
<dbReference type="InterPro" id="IPR000644">
    <property type="entry name" value="CBS_dom"/>
</dbReference>
<dbReference type="Pfam" id="PF02163">
    <property type="entry name" value="Peptidase_M50"/>
    <property type="match status" value="2"/>
</dbReference>
<feature type="binding site" evidence="15">
    <location>
        <position position="131"/>
    </location>
    <ligand>
        <name>Zn(2+)</name>
        <dbReference type="ChEBI" id="CHEBI:29105"/>
        <note>catalytic</note>
    </ligand>
</feature>
<dbReference type="Proteomes" id="UP000258707">
    <property type="component" value="Chromosome"/>
</dbReference>
<sequence>MFHSRYTARRRLLSLERDRVLGRVGTNRRNQYTGGVFKGSPLIGTPMMWSFRVGSVFGIPIKLDVTFLLILPIFAYLIGMQIGEVADILNLTMGAGIDVAAVTSPWWMPWALGLTAALGLFFGVFLHELGHSLTAQRYGFPIDSITLWLLGGVAALSEMPEDWKQEFNIAIAGPIVSVLVGIASYALFLVTPESMNGAQFVLAYLAILNVFLAIFNMLPAFPMDGGRILRALLARSQPYARATQQAASIGKMFAIFLGLFGLFAFNIILIAVAFFIYIAASSEAQQVTMKAAFQDVTVADIMTPAGELHTVEPDATVAELFQRMFTERHTGYPVIESDAWGDDRLIGLVTLSDARGIDPVERDAYTVEDVMTTDLETIEPGSDAMAAIERMQKNGIGRLLVVEGDDLVGIISRSDLMTAFDIVQKSGGSVDLRGRPRSAQQISQ</sequence>
<comment type="cofactor">
    <cofactor evidence="15">
        <name>Zn(2+)</name>
        <dbReference type="ChEBI" id="CHEBI:29105"/>
    </cofactor>
    <text evidence="15">Binds 1 zinc ion per subunit.</text>
</comment>
<evidence type="ECO:0000256" key="6">
    <source>
        <dbReference type="ARBA" id="ARBA00022723"/>
    </source>
</evidence>
<evidence type="ECO:0000313" key="19">
    <source>
        <dbReference type="EMBL" id="AXR79573.1"/>
    </source>
</evidence>
<dbReference type="InterPro" id="IPR016483">
    <property type="entry name" value="UCP006404_Pept_M50_CBS"/>
</dbReference>
<feature type="domain" description="CBS" evidence="18">
    <location>
        <begin position="371"/>
        <end position="432"/>
    </location>
</feature>
<gene>
    <name evidence="19" type="ORF">AArc1_3270</name>
</gene>
<evidence type="ECO:0000256" key="9">
    <source>
        <dbReference type="ARBA" id="ARBA00022833"/>
    </source>
</evidence>
<keyword evidence="12 16" id="KW-0129">CBS domain</keyword>
<dbReference type="EMBL" id="CP024047">
    <property type="protein sequence ID" value="AXR79573.1"/>
    <property type="molecule type" value="Genomic_DNA"/>
</dbReference>
<protein>
    <submittedName>
        <fullName evidence="19">Zn-dependent protease fused to CBS domain</fullName>
    </submittedName>
</protein>
<evidence type="ECO:0000256" key="12">
    <source>
        <dbReference type="ARBA" id="ARBA00023122"/>
    </source>
</evidence>
<feature type="transmembrane region" description="Helical" evidence="17">
    <location>
        <begin position="253"/>
        <end position="280"/>
    </location>
</feature>
<name>A0A346PJ78_9EURY</name>
<proteinExistence type="inferred from homology"/>
<evidence type="ECO:0000256" key="14">
    <source>
        <dbReference type="PIRSR" id="PIRSR006404-1"/>
    </source>
</evidence>
<dbReference type="GO" id="GO:0005886">
    <property type="term" value="C:plasma membrane"/>
    <property type="evidence" value="ECO:0007669"/>
    <property type="project" value="UniProtKB-SubCell"/>
</dbReference>
<evidence type="ECO:0000256" key="5">
    <source>
        <dbReference type="ARBA" id="ARBA00022692"/>
    </source>
</evidence>
<dbReference type="AlphaFoldDB" id="A0A346PJ78"/>
<keyword evidence="8" id="KW-0378">Hydrolase</keyword>
<dbReference type="GO" id="GO:0006508">
    <property type="term" value="P:proteolysis"/>
    <property type="evidence" value="ECO:0007669"/>
    <property type="project" value="UniProtKB-KW"/>
</dbReference>
<evidence type="ECO:0000256" key="15">
    <source>
        <dbReference type="PIRSR" id="PIRSR006404-2"/>
    </source>
</evidence>
<evidence type="ECO:0000256" key="17">
    <source>
        <dbReference type="SAM" id="Phobius"/>
    </source>
</evidence>
<dbReference type="InterPro" id="IPR046342">
    <property type="entry name" value="CBS_dom_sf"/>
</dbReference>
<feature type="transmembrane region" description="Helical" evidence="17">
    <location>
        <begin position="106"/>
        <end position="126"/>
    </location>
</feature>
<accession>A0A346PJ78</accession>
<dbReference type="GO" id="GO:0046872">
    <property type="term" value="F:metal ion binding"/>
    <property type="evidence" value="ECO:0007669"/>
    <property type="project" value="UniProtKB-KW"/>
</dbReference>
<keyword evidence="5 17" id="KW-0812">Transmembrane</keyword>
<evidence type="ECO:0000256" key="7">
    <source>
        <dbReference type="ARBA" id="ARBA00022737"/>
    </source>
</evidence>
<dbReference type="CDD" id="cd04801">
    <property type="entry name" value="CBS_pair_peptidase_M50"/>
    <property type="match status" value="1"/>
</dbReference>
<feature type="binding site" evidence="15">
    <location>
        <position position="224"/>
    </location>
    <ligand>
        <name>Zn(2+)</name>
        <dbReference type="ChEBI" id="CHEBI:29105"/>
        <note>catalytic</note>
    </ligand>
</feature>
<feature type="active site" evidence="14">
    <location>
        <position position="128"/>
    </location>
</feature>
<evidence type="ECO:0000256" key="3">
    <source>
        <dbReference type="ARBA" id="ARBA00022475"/>
    </source>
</evidence>
<dbReference type="PROSITE" id="PS51371">
    <property type="entry name" value="CBS"/>
    <property type="match status" value="2"/>
</dbReference>
<dbReference type="SUPFAM" id="SSF54631">
    <property type="entry name" value="CBS-domain pair"/>
    <property type="match status" value="1"/>
</dbReference>
<evidence type="ECO:0000256" key="4">
    <source>
        <dbReference type="ARBA" id="ARBA00022670"/>
    </source>
</evidence>
<evidence type="ECO:0000256" key="16">
    <source>
        <dbReference type="PROSITE-ProRule" id="PRU00703"/>
    </source>
</evidence>
<keyword evidence="6 15" id="KW-0479">Metal-binding</keyword>
<dbReference type="Gene3D" id="3.10.580.10">
    <property type="entry name" value="CBS-domain"/>
    <property type="match status" value="2"/>
</dbReference>
<evidence type="ECO:0000256" key="13">
    <source>
        <dbReference type="ARBA" id="ARBA00023136"/>
    </source>
</evidence>
<evidence type="ECO:0000256" key="8">
    <source>
        <dbReference type="ARBA" id="ARBA00022801"/>
    </source>
</evidence>
<feature type="transmembrane region" description="Helical" evidence="17">
    <location>
        <begin position="138"/>
        <end position="157"/>
    </location>
</feature>
<dbReference type="GO" id="GO:0008237">
    <property type="term" value="F:metallopeptidase activity"/>
    <property type="evidence" value="ECO:0007669"/>
    <property type="project" value="UniProtKB-KW"/>
</dbReference>
<dbReference type="PANTHER" id="PTHR39188:SF3">
    <property type="entry name" value="STAGE IV SPORULATION PROTEIN FB"/>
    <property type="match status" value="1"/>
</dbReference>
<keyword evidence="10 17" id="KW-1133">Transmembrane helix</keyword>
<evidence type="ECO:0000259" key="18">
    <source>
        <dbReference type="PROSITE" id="PS51371"/>
    </source>
</evidence>
<dbReference type="SMART" id="SM00116">
    <property type="entry name" value="CBS"/>
    <property type="match status" value="2"/>
</dbReference>
<keyword evidence="13 17" id="KW-0472">Membrane</keyword>
<dbReference type="KEGG" id="nan:AArc1_3270"/>
<evidence type="ECO:0000256" key="1">
    <source>
        <dbReference type="ARBA" id="ARBA00004651"/>
    </source>
</evidence>
<feature type="binding site" evidence="15">
    <location>
        <position position="127"/>
    </location>
    <ligand>
        <name>Zn(2+)</name>
        <dbReference type="ChEBI" id="CHEBI:29105"/>
        <note>catalytic</note>
    </ligand>
</feature>
<dbReference type="CDD" id="cd06164">
    <property type="entry name" value="S2P-M50_SpoIVFB_CBS"/>
    <property type="match status" value="1"/>
</dbReference>
<evidence type="ECO:0000313" key="20">
    <source>
        <dbReference type="Proteomes" id="UP000258707"/>
    </source>
</evidence>
<dbReference type="Pfam" id="PF00571">
    <property type="entry name" value="CBS"/>
    <property type="match status" value="2"/>
</dbReference>
<evidence type="ECO:0000256" key="2">
    <source>
        <dbReference type="ARBA" id="ARBA00007931"/>
    </source>
</evidence>
<evidence type="ECO:0000256" key="10">
    <source>
        <dbReference type="ARBA" id="ARBA00022989"/>
    </source>
</evidence>
<evidence type="ECO:0000256" key="11">
    <source>
        <dbReference type="ARBA" id="ARBA00023049"/>
    </source>
</evidence>
<feature type="transmembrane region" description="Helical" evidence="17">
    <location>
        <begin position="65"/>
        <end position="86"/>
    </location>
</feature>
<keyword evidence="7" id="KW-0677">Repeat</keyword>
<reference evidence="20" key="1">
    <citation type="submission" date="2017-10" db="EMBL/GenBank/DDBJ databases">
        <title>Phenotypic and genomic properties of facultatively anaerobic sulfur-reducing natronoarchaea from hypersaline soda lakes.</title>
        <authorList>
            <person name="Sorokin D.Y."/>
            <person name="Kublanov I.V."/>
            <person name="Roman P."/>
            <person name="Sinninghe Damste J.S."/>
            <person name="Golyshin P.N."/>
            <person name="Rojo D."/>
            <person name="Ciordia S."/>
            <person name="Mena Md.C."/>
            <person name="Ferrer M."/>
            <person name="Messina E."/>
            <person name="Smedile F."/>
            <person name="La Spada G."/>
            <person name="La Cono V."/>
            <person name="Yakimov M.M."/>
        </authorList>
    </citation>
    <scope>NUCLEOTIDE SEQUENCE [LARGE SCALE GENOMIC DNA]</scope>
    <source>
        <strain evidence="20">AArc1</strain>
    </source>
</reference>
<feature type="domain" description="CBS" evidence="18">
    <location>
        <begin position="302"/>
        <end position="364"/>
    </location>
</feature>
<dbReference type="PIRSF" id="PIRSF006404">
    <property type="entry name" value="UCP006404_Pept_M50_CBS"/>
    <property type="match status" value="1"/>
</dbReference>
<feature type="transmembrane region" description="Helical" evidence="17">
    <location>
        <begin position="169"/>
        <end position="190"/>
    </location>
</feature>
<dbReference type="InterPro" id="IPR008915">
    <property type="entry name" value="Peptidase_M50"/>
</dbReference>